<dbReference type="InParanoid" id="D2UZV3"/>
<dbReference type="GeneID" id="8858913"/>
<evidence type="ECO:0000256" key="1">
    <source>
        <dbReference type="SAM" id="Phobius"/>
    </source>
</evidence>
<dbReference type="EMBL" id="GG738846">
    <property type="protein sequence ID" value="EFC50228.1"/>
    <property type="molecule type" value="Genomic_DNA"/>
</dbReference>
<dbReference type="RefSeq" id="XP_002682972.1">
    <property type="nucleotide sequence ID" value="XM_002682926.1"/>
</dbReference>
<keyword evidence="1" id="KW-0812">Transmembrane</keyword>
<accession>D2UZV3</accession>
<reference evidence="2 3" key="1">
    <citation type="journal article" date="2010" name="Cell">
        <title>The genome of Naegleria gruberi illuminates early eukaryotic versatility.</title>
        <authorList>
            <person name="Fritz-Laylin L.K."/>
            <person name="Prochnik S.E."/>
            <person name="Ginger M.L."/>
            <person name="Dacks J.B."/>
            <person name="Carpenter M.L."/>
            <person name="Field M.C."/>
            <person name="Kuo A."/>
            <person name="Paredez A."/>
            <person name="Chapman J."/>
            <person name="Pham J."/>
            <person name="Shu S."/>
            <person name="Neupane R."/>
            <person name="Cipriano M."/>
            <person name="Mancuso J."/>
            <person name="Tu H."/>
            <person name="Salamov A."/>
            <person name="Lindquist E."/>
            <person name="Shapiro H."/>
            <person name="Lucas S."/>
            <person name="Grigoriev I.V."/>
            <person name="Cande W.Z."/>
            <person name="Fulton C."/>
            <person name="Rokhsar D.S."/>
            <person name="Dawson S.C."/>
        </authorList>
    </citation>
    <scope>NUCLEOTIDE SEQUENCE [LARGE SCALE GENOMIC DNA]</scope>
    <source>
        <strain evidence="2 3">NEG-M</strain>
    </source>
</reference>
<evidence type="ECO:0000313" key="2">
    <source>
        <dbReference type="EMBL" id="EFC50228.1"/>
    </source>
</evidence>
<gene>
    <name evidence="2" type="ORF">NAEGRDRAFT_62074</name>
</gene>
<feature type="transmembrane region" description="Helical" evidence="1">
    <location>
        <begin position="241"/>
        <end position="265"/>
    </location>
</feature>
<dbReference type="OMA" id="GCERARF"/>
<name>D2UZV3_NAEGR</name>
<sequence length="274" mass="29925">MKQLNVSANNISSSAMMIKRRTLWVVTCGLLVVLSAVYAASGYQRLTKALYGVLNPCFFCLQCEIADGDAIVVENNPANLTSSKLYPWQAAPAVLYFVVSEALDNEPIEIAINFPIKETILVVSSDKRVTFKLKISDEYKSFGPRLTQIYVNGPLKNSIDLDTTVFNPTIKYFCDESQCDNPAIRVTNGYYWSSGGKSLQSQMESYVGRTFTSFVGCERARFFKLANDLNRDGCEPLSGGAIAGIVVGVTVPVLACCCGIILGLIRVCISCIGK</sequence>
<dbReference type="AlphaFoldDB" id="D2UZV3"/>
<dbReference type="OrthoDB" id="10337416at2759"/>
<keyword evidence="1" id="KW-1133">Transmembrane helix</keyword>
<keyword evidence="3" id="KW-1185">Reference proteome</keyword>
<organism evidence="3">
    <name type="scientific">Naegleria gruberi</name>
    <name type="common">Amoeba</name>
    <dbReference type="NCBI Taxonomy" id="5762"/>
    <lineage>
        <taxon>Eukaryota</taxon>
        <taxon>Discoba</taxon>
        <taxon>Heterolobosea</taxon>
        <taxon>Tetramitia</taxon>
        <taxon>Eutetramitia</taxon>
        <taxon>Vahlkampfiidae</taxon>
        <taxon>Naegleria</taxon>
    </lineage>
</organism>
<keyword evidence="1" id="KW-0472">Membrane</keyword>
<protein>
    <submittedName>
        <fullName evidence="2">Predicted protein</fullName>
    </submittedName>
</protein>
<dbReference type="KEGG" id="ngr:NAEGRDRAFT_62074"/>
<dbReference type="VEuPathDB" id="AmoebaDB:NAEGRDRAFT_62074"/>
<proteinExistence type="predicted"/>
<dbReference type="Proteomes" id="UP000006671">
    <property type="component" value="Unassembled WGS sequence"/>
</dbReference>
<evidence type="ECO:0000313" key="3">
    <source>
        <dbReference type="Proteomes" id="UP000006671"/>
    </source>
</evidence>